<evidence type="ECO:0000256" key="6">
    <source>
        <dbReference type="ARBA" id="ARBA00022780"/>
    </source>
</evidence>
<evidence type="ECO:0000256" key="10">
    <source>
        <dbReference type="ARBA" id="ARBA00023136"/>
    </source>
</evidence>
<dbReference type="PANTHER" id="PTHR47296">
    <property type="entry name" value="PROTEIN TIC 40, CHLOROPLASTIC"/>
    <property type="match status" value="1"/>
</dbReference>
<dbReference type="Gene3D" id="1.10.2020.20">
    <property type="match status" value="1"/>
</dbReference>
<feature type="compositionally biased region" description="Pro residues" evidence="15">
    <location>
        <begin position="233"/>
        <end position="247"/>
    </location>
</feature>
<reference evidence="17 18" key="1">
    <citation type="journal article" date="2014" name="Nat. Commun.">
        <title>Klebsormidium flaccidum genome reveals primary factors for plant terrestrial adaptation.</title>
        <authorList>
            <person name="Hori K."/>
            <person name="Maruyama F."/>
            <person name="Fujisawa T."/>
            <person name="Togashi T."/>
            <person name="Yamamoto N."/>
            <person name="Seo M."/>
            <person name="Sato S."/>
            <person name="Yamada T."/>
            <person name="Mori H."/>
            <person name="Tajima N."/>
            <person name="Moriyama T."/>
            <person name="Ikeuchi M."/>
            <person name="Watanabe M."/>
            <person name="Wada H."/>
            <person name="Kobayashi K."/>
            <person name="Saito M."/>
            <person name="Masuda T."/>
            <person name="Sasaki-Sekimoto Y."/>
            <person name="Mashiguchi K."/>
            <person name="Awai K."/>
            <person name="Shimojima M."/>
            <person name="Masuda S."/>
            <person name="Iwai M."/>
            <person name="Nobusawa T."/>
            <person name="Narise T."/>
            <person name="Kondo S."/>
            <person name="Saito H."/>
            <person name="Sato R."/>
            <person name="Murakawa M."/>
            <person name="Ihara Y."/>
            <person name="Oshima-Yamada Y."/>
            <person name="Ohtaka K."/>
            <person name="Satoh M."/>
            <person name="Sonobe K."/>
            <person name="Ishii M."/>
            <person name="Ohtani R."/>
            <person name="Kanamori-Sato M."/>
            <person name="Honoki R."/>
            <person name="Miyazaki D."/>
            <person name="Mochizuki H."/>
            <person name="Umetsu J."/>
            <person name="Higashi K."/>
            <person name="Shibata D."/>
            <person name="Kamiya Y."/>
            <person name="Sato N."/>
            <person name="Nakamura Y."/>
            <person name="Tabata S."/>
            <person name="Ida S."/>
            <person name="Kurokawa K."/>
            <person name="Ohta H."/>
        </authorList>
    </citation>
    <scope>NUCLEOTIDE SEQUENCE [LARGE SCALE GENOMIC DNA]</scope>
    <source>
        <strain evidence="17 18">NIES-2285</strain>
    </source>
</reference>
<dbReference type="Proteomes" id="UP000054558">
    <property type="component" value="Unassembled WGS sequence"/>
</dbReference>
<dbReference type="PANTHER" id="PTHR47296:SF1">
    <property type="entry name" value="PROTEIN TIC 40, CHLOROPLASTIC"/>
    <property type="match status" value="1"/>
</dbReference>
<evidence type="ECO:0000256" key="7">
    <source>
        <dbReference type="ARBA" id="ARBA00022927"/>
    </source>
</evidence>
<dbReference type="GO" id="GO:0009706">
    <property type="term" value="C:chloroplast inner membrane"/>
    <property type="evidence" value="ECO:0000318"/>
    <property type="project" value="GO_Central"/>
</dbReference>
<keyword evidence="2" id="KW-0150">Chloroplast</keyword>
<comment type="subcellular location">
    <subcellularLocation>
        <location evidence="12">Plastid</location>
        <location evidence="12">Chloroplast inner membrane</location>
        <topology evidence="12">Single-pass membrane protein</topology>
    </subcellularLocation>
</comment>
<keyword evidence="18" id="KW-1185">Reference proteome</keyword>
<evidence type="ECO:0000256" key="4">
    <source>
        <dbReference type="ARBA" id="ARBA00022692"/>
    </source>
</evidence>
<keyword evidence="7" id="KW-0653">Protein transport</keyword>
<feature type="compositionally biased region" description="Acidic residues" evidence="15">
    <location>
        <begin position="103"/>
        <end position="124"/>
    </location>
</feature>
<dbReference type="OrthoDB" id="533763at2759"/>
<evidence type="ECO:0000256" key="9">
    <source>
        <dbReference type="ARBA" id="ARBA00022989"/>
    </source>
</evidence>
<dbReference type="FunFam" id="1.10.260.100:FF:000008">
    <property type="entry name" value="Protein TIC 40, chloroplastic"/>
    <property type="match status" value="1"/>
</dbReference>
<evidence type="ECO:0000313" key="18">
    <source>
        <dbReference type="Proteomes" id="UP000054558"/>
    </source>
</evidence>
<evidence type="ECO:0000313" key="17">
    <source>
        <dbReference type="EMBL" id="GAQ87531.1"/>
    </source>
</evidence>
<name>A0A1Y1IEM3_KLENI</name>
<dbReference type="InterPro" id="IPR006636">
    <property type="entry name" value="STI1_HS-bd"/>
</dbReference>
<keyword evidence="1" id="KW-0813">Transport</keyword>
<evidence type="ECO:0000256" key="5">
    <source>
        <dbReference type="ARBA" id="ARBA00022737"/>
    </source>
</evidence>
<dbReference type="InterPro" id="IPR038108">
    <property type="entry name" value="RPN13_DEUBAD_sf"/>
</dbReference>
<protein>
    <recommendedName>
        <fullName evidence="13">Protein TIC 40, chloroplastic</fullName>
    </recommendedName>
    <alternativeName>
        <fullName evidence="14">Translocon at the inner envelope membrane of chloroplasts 40</fullName>
    </alternativeName>
</protein>
<evidence type="ECO:0000256" key="3">
    <source>
        <dbReference type="ARBA" id="ARBA00022640"/>
    </source>
</evidence>
<dbReference type="Pfam" id="PF17830">
    <property type="entry name" value="STI1-HOP_DP"/>
    <property type="match status" value="1"/>
</dbReference>
<feature type="region of interest" description="Disordered" evidence="15">
    <location>
        <begin position="65"/>
        <end position="124"/>
    </location>
</feature>
<keyword evidence="5" id="KW-0677">Repeat</keyword>
<sequence length="484" mass="51905">MASSSLLRQRLLCGGSLGLHLARSKERLCSATGAQWFHSQCYRSTGLPFLLGRQPRRHRAGVISMDGGASKAKRQSTAATAGGEAEPDHSLRSSIASRAGEAPAEEALEEQETEGIAEEEDYEEEVVIVQRPVRQRNGASYQASVRQEAVPSPPSSSYPGSPLFWVGVGVALAVAGSWIGGKVKEQAVNAAWKAMTSGAGNGGQPGFNPMGGPGSNPFGMPGGAGPNPFNFPGMPPMPPPPSGPQPPKATVTDTTATPVQPAPKAKQPATQAAQPAAAAKAEESTVKPKRASFRDVNQEELKIEEQKIKEEPTRANFQEAEVINEGTSTSGGAAFGSGASGSNMTVDMLEKMMDDPMVQQMVYPHLPEEMRNPETFKWMMQHPMYRQQMEEMLSNIGGNEQLMKGLDINSPEVKEQFDKIGMTPEEVVGKILSTPDVAQAFQNPRVQAAIMDVTANPMNIIKYQNDKEVMNVFDKISTLFPGMP</sequence>
<feature type="compositionally biased region" description="Basic and acidic residues" evidence="15">
    <location>
        <begin position="280"/>
        <end position="291"/>
    </location>
</feature>
<proteinExistence type="predicted"/>
<evidence type="ECO:0000256" key="2">
    <source>
        <dbReference type="ARBA" id="ARBA00022528"/>
    </source>
</evidence>
<dbReference type="GO" id="GO:0009658">
    <property type="term" value="P:chloroplast organization"/>
    <property type="evidence" value="ECO:0000318"/>
    <property type="project" value="GO_Central"/>
</dbReference>
<keyword evidence="8" id="KW-0809">Transit peptide</keyword>
<organism evidence="17 18">
    <name type="scientific">Klebsormidium nitens</name>
    <name type="common">Green alga</name>
    <name type="synonym">Ulothrix nitens</name>
    <dbReference type="NCBI Taxonomy" id="105231"/>
    <lineage>
        <taxon>Eukaryota</taxon>
        <taxon>Viridiplantae</taxon>
        <taxon>Streptophyta</taxon>
        <taxon>Klebsormidiophyceae</taxon>
        <taxon>Klebsormidiales</taxon>
        <taxon>Klebsormidiaceae</taxon>
        <taxon>Klebsormidium</taxon>
    </lineage>
</organism>
<dbReference type="Gene3D" id="1.10.260.100">
    <property type="match status" value="1"/>
</dbReference>
<evidence type="ECO:0000259" key="16">
    <source>
        <dbReference type="SMART" id="SM00727"/>
    </source>
</evidence>
<keyword evidence="9" id="KW-1133">Transmembrane helix</keyword>
<feature type="compositionally biased region" description="Gly residues" evidence="15">
    <location>
        <begin position="211"/>
        <end position="225"/>
    </location>
</feature>
<keyword evidence="4" id="KW-0812">Transmembrane</keyword>
<feature type="compositionally biased region" description="Low complexity" evidence="15">
    <location>
        <begin position="254"/>
        <end position="279"/>
    </location>
</feature>
<keyword evidence="3" id="KW-0934">Plastid</keyword>
<dbReference type="STRING" id="105231.A0A1Y1IEM3"/>
<gene>
    <name evidence="17" type="ORF">KFL_003590050</name>
</gene>
<feature type="domain" description="STI1" evidence="16">
    <location>
        <begin position="355"/>
        <end position="389"/>
    </location>
</feature>
<dbReference type="InterPro" id="IPR041243">
    <property type="entry name" value="STI1/HOP_DP"/>
</dbReference>
<comment type="function">
    <text evidence="11">Involved in protein precursor import into chloroplasts. Part of the motor complex consisting of a co-chaperone (TIC40) and a chaperone (HSP93) associated with the import channel (TIC110). Causes the release of bound transit peptides from TIC110 and stimulates ATP hydrolysis by HSP93. Involved in reinsertion of proteins from the chloroplast stroma into the inner membrane.</text>
</comment>
<feature type="domain" description="STI1" evidence="16">
    <location>
        <begin position="424"/>
        <end position="463"/>
    </location>
</feature>
<evidence type="ECO:0000256" key="8">
    <source>
        <dbReference type="ARBA" id="ARBA00022946"/>
    </source>
</evidence>
<dbReference type="EMBL" id="DF237308">
    <property type="protein sequence ID" value="GAQ87531.1"/>
    <property type="molecule type" value="Genomic_DNA"/>
</dbReference>
<evidence type="ECO:0000256" key="14">
    <source>
        <dbReference type="ARBA" id="ARBA00082202"/>
    </source>
</evidence>
<dbReference type="OMA" id="MQQVFKT"/>
<keyword evidence="10" id="KW-0472">Membrane</keyword>
<evidence type="ECO:0000256" key="15">
    <source>
        <dbReference type="SAM" id="MobiDB-lite"/>
    </source>
</evidence>
<keyword evidence="6" id="KW-1001">Plastid inner membrane</keyword>
<evidence type="ECO:0000256" key="12">
    <source>
        <dbReference type="ARBA" id="ARBA00060470"/>
    </source>
</evidence>
<evidence type="ECO:0000256" key="11">
    <source>
        <dbReference type="ARBA" id="ARBA00056414"/>
    </source>
</evidence>
<evidence type="ECO:0000256" key="1">
    <source>
        <dbReference type="ARBA" id="ARBA00022448"/>
    </source>
</evidence>
<dbReference type="SMART" id="SM00727">
    <property type="entry name" value="STI1"/>
    <property type="match status" value="2"/>
</dbReference>
<dbReference type="AlphaFoldDB" id="A0A1Y1IEM3"/>
<evidence type="ECO:0000256" key="13">
    <source>
        <dbReference type="ARBA" id="ARBA00070821"/>
    </source>
</evidence>
<dbReference type="GO" id="GO:0045037">
    <property type="term" value="P:protein import into chloroplast stroma"/>
    <property type="evidence" value="ECO:0000318"/>
    <property type="project" value="GO_Central"/>
</dbReference>
<accession>A0A1Y1IEM3</accession>
<feature type="region of interest" description="Disordered" evidence="15">
    <location>
        <begin position="211"/>
        <end position="291"/>
    </location>
</feature>